<dbReference type="EMBL" id="CAIJDO010000050">
    <property type="protein sequence ID" value="CAD0000607.1"/>
    <property type="molecule type" value="Genomic_DNA"/>
</dbReference>
<name>A0A6V6YME9_9FLAO</name>
<evidence type="ECO:0008006" key="3">
    <source>
        <dbReference type="Google" id="ProtNLM"/>
    </source>
</evidence>
<comment type="caution">
    <text evidence="1">The sequence shown here is derived from an EMBL/GenBank/DDBJ whole genome shotgun (WGS) entry which is preliminary data.</text>
</comment>
<keyword evidence="2" id="KW-1185">Reference proteome</keyword>
<proteinExistence type="predicted"/>
<sequence length="256" mass="29457">MIIQSKTMNKKYSVSIIVAFFVLLQSCNNSNKSQTPIQKEQVSIKEEKKSEAVGRNLETRKTIADFIPVGYKIFQEIKGDLNKDGVEDRVIIIKGTNKENIIRDEYRGELDRNRRGIIVLFKENGNYIQAVKNYDCFSSENEDGGVYFAPELDVSIEKGKLYVHYGHGRYGYWTYTFRSKNNDFELIGYDSSDNFGPRIDSETSINYLTKKKVTKTNTNQEGEGGDEVFEEKTEKIKVNKLVQLSKIKDFDELEST</sequence>
<gene>
    <name evidence="1" type="ORF">FLACHUCJ7_00131</name>
</gene>
<organism evidence="1 2">
    <name type="scientific">Flavobacterium chungangense</name>
    <dbReference type="NCBI Taxonomy" id="554283"/>
    <lineage>
        <taxon>Bacteria</taxon>
        <taxon>Pseudomonadati</taxon>
        <taxon>Bacteroidota</taxon>
        <taxon>Flavobacteriia</taxon>
        <taxon>Flavobacteriales</taxon>
        <taxon>Flavobacteriaceae</taxon>
        <taxon>Flavobacterium</taxon>
    </lineage>
</organism>
<dbReference type="Proteomes" id="UP000556700">
    <property type="component" value="Unassembled WGS sequence"/>
</dbReference>
<dbReference type="AlphaFoldDB" id="A0A6V6YME9"/>
<accession>A0A6V6YME9</accession>
<evidence type="ECO:0000313" key="2">
    <source>
        <dbReference type="Proteomes" id="UP000556700"/>
    </source>
</evidence>
<dbReference type="PROSITE" id="PS51257">
    <property type="entry name" value="PROKAR_LIPOPROTEIN"/>
    <property type="match status" value="1"/>
</dbReference>
<reference evidence="1 2" key="1">
    <citation type="submission" date="2020-06" db="EMBL/GenBank/DDBJ databases">
        <authorList>
            <person name="Criscuolo A."/>
        </authorList>
    </citation>
    <scope>NUCLEOTIDE SEQUENCE [LARGE SCALE GENOMIC DNA]</scope>
    <source>
        <strain evidence="2">CIP 110025</strain>
    </source>
</reference>
<protein>
    <recommendedName>
        <fullName evidence="3">Lipoprotein</fullName>
    </recommendedName>
</protein>
<evidence type="ECO:0000313" key="1">
    <source>
        <dbReference type="EMBL" id="CAD0000607.1"/>
    </source>
</evidence>